<comment type="caution">
    <text evidence="1">The sequence shown here is derived from an EMBL/GenBank/DDBJ whole genome shotgun (WGS) entry which is preliminary data.</text>
</comment>
<organism evidence="1 2">
    <name type="scientific">Nephila pilipes</name>
    <name type="common">Giant wood spider</name>
    <name type="synonym">Nephila maculata</name>
    <dbReference type="NCBI Taxonomy" id="299642"/>
    <lineage>
        <taxon>Eukaryota</taxon>
        <taxon>Metazoa</taxon>
        <taxon>Ecdysozoa</taxon>
        <taxon>Arthropoda</taxon>
        <taxon>Chelicerata</taxon>
        <taxon>Arachnida</taxon>
        <taxon>Araneae</taxon>
        <taxon>Araneomorphae</taxon>
        <taxon>Entelegynae</taxon>
        <taxon>Araneoidea</taxon>
        <taxon>Nephilidae</taxon>
        <taxon>Nephila</taxon>
    </lineage>
</organism>
<keyword evidence="2" id="KW-1185">Reference proteome</keyword>
<gene>
    <name evidence="1" type="primary">AVEN_15769_1</name>
    <name evidence="1" type="ORF">NPIL_462351</name>
</gene>
<dbReference type="Proteomes" id="UP000887013">
    <property type="component" value="Unassembled WGS sequence"/>
</dbReference>
<reference evidence="1" key="1">
    <citation type="submission" date="2020-08" db="EMBL/GenBank/DDBJ databases">
        <title>Multicomponent nature underlies the extraordinary mechanical properties of spider dragline silk.</title>
        <authorList>
            <person name="Kono N."/>
            <person name="Nakamura H."/>
            <person name="Mori M."/>
            <person name="Yoshida Y."/>
            <person name="Ohtoshi R."/>
            <person name="Malay A.D."/>
            <person name="Moran D.A.P."/>
            <person name="Tomita M."/>
            <person name="Numata K."/>
            <person name="Arakawa K."/>
        </authorList>
    </citation>
    <scope>NUCLEOTIDE SEQUENCE</scope>
</reference>
<proteinExistence type="predicted"/>
<evidence type="ECO:0000313" key="1">
    <source>
        <dbReference type="EMBL" id="GFS95868.1"/>
    </source>
</evidence>
<accession>A0A8X6TD97</accession>
<dbReference type="AlphaFoldDB" id="A0A8X6TD97"/>
<dbReference type="EMBL" id="BMAW01100603">
    <property type="protein sequence ID" value="GFS95868.1"/>
    <property type="molecule type" value="Genomic_DNA"/>
</dbReference>
<dbReference type="OrthoDB" id="6431894at2759"/>
<sequence length="113" mass="13082">MVMKNAATSRSKTDISALYDQLVAKIRALESFGRRQEKFGDFLSPLVQFCLPKEVLEAWERNRKHGLTENKESRNLKHLMNFLRQEVKGEEMVNLAGAGYASHQNLQRKEFLN</sequence>
<protein>
    <submittedName>
        <fullName evidence="1">Uncharacterized protein</fullName>
    </submittedName>
</protein>
<evidence type="ECO:0000313" key="2">
    <source>
        <dbReference type="Proteomes" id="UP000887013"/>
    </source>
</evidence>
<name>A0A8X6TD97_NEPPI</name>